<evidence type="ECO:0000313" key="3">
    <source>
        <dbReference type="EMBL" id="CAA7405087.1"/>
    </source>
</evidence>
<dbReference type="EMBL" id="LR743598">
    <property type="protein sequence ID" value="CAA2629007.1"/>
    <property type="molecule type" value="Genomic_DNA"/>
</dbReference>
<evidence type="ECO:0000313" key="4">
    <source>
        <dbReference type="Proteomes" id="UP000663760"/>
    </source>
</evidence>
<dbReference type="AlphaFoldDB" id="A0A7I8JFD4"/>
<dbReference type="Proteomes" id="UP000663760">
    <property type="component" value="Chromosome 11"/>
</dbReference>
<gene>
    <name evidence="2" type="ORF">SI7747_11014647</name>
    <name evidence="3" type="ORF">SI8410_11015765</name>
</gene>
<evidence type="ECO:0000313" key="2">
    <source>
        <dbReference type="EMBL" id="CAA2629007.1"/>
    </source>
</evidence>
<feature type="region of interest" description="Disordered" evidence="1">
    <location>
        <begin position="1"/>
        <end position="78"/>
    </location>
</feature>
<name>A0A7I8JFD4_SPIIN</name>
<organism evidence="2">
    <name type="scientific">Spirodela intermedia</name>
    <name type="common">Intermediate duckweed</name>
    <dbReference type="NCBI Taxonomy" id="51605"/>
    <lineage>
        <taxon>Eukaryota</taxon>
        <taxon>Viridiplantae</taxon>
        <taxon>Streptophyta</taxon>
        <taxon>Embryophyta</taxon>
        <taxon>Tracheophyta</taxon>
        <taxon>Spermatophyta</taxon>
        <taxon>Magnoliopsida</taxon>
        <taxon>Liliopsida</taxon>
        <taxon>Araceae</taxon>
        <taxon>Lemnoideae</taxon>
        <taxon>Spirodela</taxon>
    </lineage>
</organism>
<dbReference type="EMBL" id="LR746274">
    <property type="protein sequence ID" value="CAA7405087.1"/>
    <property type="molecule type" value="Genomic_DNA"/>
</dbReference>
<proteinExistence type="predicted"/>
<feature type="compositionally biased region" description="Acidic residues" evidence="1">
    <location>
        <begin position="26"/>
        <end position="35"/>
    </location>
</feature>
<keyword evidence="4" id="KW-1185">Reference proteome</keyword>
<reference evidence="2" key="1">
    <citation type="submission" date="2019-12" db="EMBL/GenBank/DDBJ databases">
        <authorList>
            <person name="Scholz U."/>
            <person name="Mascher M."/>
            <person name="Fiebig A."/>
        </authorList>
    </citation>
    <scope>NUCLEOTIDE SEQUENCE</scope>
</reference>
<accession>A0A7I8JFD4</accession>
<protein>
    <submittedName>
        <fullName evidence="2">Uncharacterized protein</fullName>
    </submittedName>
</protein>
<feature type="compositionally biased region" description="Low complexity" evidence="1">
    <location>
        <begin position="1"/>
        <end position="19"/>
    </location>
</feature>
<evidence type="ECO:0000256" key="1">
    <source>
        <dbReference type="SAM" id="MobiDB-lite"/>
    </source>
</evidence>
<sequence length="78" mass="8689">MRCPSFSVSTSTPSQSNRSAAGRGEPEEDEEDDAEEKTTPPRRLSQKREEDGAAFLPNPTRIWRAEVAPSADETGRRR</sequence>